<keyword evidence="1" id="KW-1133">Transmembrane helix</keyword>
<keyword evidence="1" id="KW-0472">Membrane</keyword>
<accession>A0A1A9Z0R0</accession>
<dbReference type="InterPro" id="IPR004156">
    <property type="entry name" value="OATP"/>
</dbReference>
<dbReference type="PANTHER" id="PTHR11388:SF142">
    <property type="entry name" value="SOLUTE CARRIER ORGANIC ANION TRANSPORTER FAMILY MEMBER 5A1"/>
    <property type="match status" value="1"/>
</dbReference>
<evidence type="ECO:0000256" key="1">
    <source>
        <dbReference type="SAM" id="Phobius"/>
    </source>
</evidence>
<dbReference type="Proteomes" id="UP000092445">
    <property type="component" value="Unassembled WGS sequence"/>
</dbReference>
<reference evidence="3" key="1">
    <citation type="submission" date="2014-03" db="EMBL/GenBank/DDBJ databases">
        <authorList>
            <person name="Aksoy S."/>
            <person name="Warren W."/>
            <person name="Wilson R.K."/>
        </authorList>
    </citation>
    <scope>NUCLEOTIDE SEQUENCE [LARGE SCALE GENOMIC DNA]</scope>
    <source>
        <strain evidence="3">IAEA</strain>
    </source>
</reference>
<dbReference type="GO" id="GO:0015347">
    <property type="term" value="F:sodium-independent organic anion transmembrane transporter activity"/>
    <property type="evidence" value="ECO:0007669"/>
    <property type="project" value="TreeGrafter"/>
</dbReference>
<dbReference type="EnsemblMetazoa" id="GPAI000463-RA">
    <property type="protein sequence ID" value="GPAI000463-PA"/>
    <property type="gene ID" value="GPAI000463"/>
</dbReference>
<keyword evidence="1" id="KW-0812">Transmembrane</keyword>
<reference evidence="2" key="2">
    <citation type="submission" date="2020-05" db="UniProtKB">
        <authorList>
            <consortium name="EnsemblMetazoa"/>
        </authorList>
    </citation>
    <scope>IDENTIFICATION</scope>
    <source>
        <strain evidence="2">IAEA</strain>
    </source>
</reference>
<feature type="transmembrane region" description="Helical" evidence="1">
    <location>
        <begin position="194"/>
        <end position="214"/>
    </location>
</feature>
<dbReference type="PANTHER" id="PTHR11388">
    <property type="entry name" value="ORGANIC ANION TRANSPORTER"/>
    <property type="match status" value="1"/>
</dbReference>
<protein>
    <submittedName>
        <fullName evidence="2">Uncharacterized protein</fullName>
    </submittedName>
</protein>
<keyword evidence="3" id="KW-1185">Reference proteome</keyword>
<evidence type="ECO:0000313" key="2">
    <source>
        <dbReference type="EnsemblMetazoa" id="GPAI000463-PA"/>
    </source>
</evidence>
<name>A0A1A9Z0R0_GLOPL</name>
<dbReference type="VEuPathDB" id="VectorBase:GPAI000463"/>
<organism evidence="2 3">
    <name type="scientific">Glossina pallidipes</name>
    <name type="common">Tsetse fly</name>
    <dbReference type="NCBI Taxonomy" id="7398"/>
    <lineage>
        <taxon>Eukaryota</taxon>
        <taxon>Metazoa</taxon>
        <taxon>Ecdysozoa</taxon>
        <taxon>Arthropoda</taxon>
        <taxon>Hexapoda</taxon>
        <taxon>Insecta</taxon>
        <taxon>Pterygota</taxon>
        <taxon>Neoptera</taxon>
        <taxon>Endopterygota</taxon>
        <taxon>Diptera</taxon>
        <taxon>Brachycera</taxon>
        <taxon>Muscomorpha</taxon>
        <taxon>Hippoboscoidea</taxon>
        <taxon>Glossinidae</taxon>
        <taxon>Glossina</taxon>
    </lineage>
</organism>
<dbReference type="GO" id="GO:0016323">
    <property type="term" value="C:basolateral plasma membrane"/>
    <property type="evidence" value="ECO:0007669"/>
    <property type="project" value="TreeGrafter"/>
</dbReference>
<dbReference type="Pfam" id="PF03137">
    <property type="entry name" value="OATP"/>
    <property type="match status" value="2"/>
</dbReference>
<proteinExistence type="predicted"/>
<feature type="transmembrane region" description="Helical" evidence="1">
    <location>
        <begin position="153"/>
        <end position="174"/>
    </location>
</feature>
<sequence length="317" mass="34726">MKLQCHLIIAQQHTCRRRQESMYQMTGLYSETNSGDDSSIDIAQDNHRPEAISSAAKTTAIVLANNTRNLQTKAFSCSCDTVIKCHRRQSSAVLCGSNAIHNHSNLHGPYATAAATTSNACGLNNDDNDLQSQDCVILGCRPRGIQIYARIRIFVLLLSMLVTLQQALSSGYINSVITTIEKRFEIPSRSRRHIPVWIGIGAVIMGVGSLIFMVPHFTGELNAGVIIINETSDNICRSALVRNQDVDLGRLSSGLSNPPLAPHTLREDNCLEVFHAALTKAYELSSFPANCLEILLEYSVALCKELNVLEKSADKNA</sequence>
<dbReference type="AlphaFoldDB" id="A0A1A9Z0R0"/>
<dbReference type="GO" id="GO:0043252">
    <property type="term" value="P:sodium-independent organic anion transport"/>
    <property type="evidence" value="ECO:0007669"/>
    <property type="project" value="TreeGrafter"/>
</dbReference>
<evidence type="ECO:0000313" key="3">
    <source>
        <dbReference type="Proteomes" id="UP000092445"/>
    </source>
</evidence>